<dbReference type="EMBL" id="LR797099">
    <property type="protein sequence ID" value="CAB4186949.1"/>
    <property type="molecule type" value="Genomic_DNA"/>
</dbReference>
<name>A0A6J5T0V2_9CAUD</name>
<feature type="region of interest" description="Disordered" evidence="1">
    <location>
        <begin position="231"/>
        <end position="250"/>
    </location>
</feature>
<evidence type="ECO:0000313" key="5">
    <source>
        <dbReference type="EMBL" id="CAB4221338.1"/>
    </source>
</evidence>
<proteinExistence type="predicted"/>
<evidence type="ECO:0000313" key="3">
    <source>
        <dbReference type="EMBL" id="CAB4165821.1"/>
    </source>
</evidence>
<dbReference type="EMBL" id="LR796776">
    <property type="protein sequence ID" value="CAB4165821.1"/>
    <property type="molecule type" value="Genomic_DNA"/>
</dbReference>
<dbReference type="EMBL" id="LR797502">
    <property type="protein sequence ID" value="CAB4221338.1"/>
    <property type="molecule type" value="Genomic_DNA"/>
</dbReference>
<gene>
    <name evidence="4" type="ORF">UFOVP1146_295</name>
    <name evidence="5" type="ORF">UFOVP1638_270</name>
    <name evidence="2" type="ORF">UFOVP812_208</name>
    <name evidence="3" type="ORF">UFOVP818_357</name>
</gene>
<reference evidence="5" key="1">
    <citation type="submission" date="2020-05" db="EMBL/GenBank/DDBJ databases">
        <authorList>
            <person name="Chiriac C."/>
            <person name="Salcher M."/>
            <person name="Ghai R."/>
            <person name="Kavagutti S V."/>
        </authorList>
    </citation>
    <scope>NUCLEOTIDE SEQUENCE</scope>
</reference>
<organism evidence="5">
    <name type="scientific">uncultured Caudovirales phage</name>
    <dbReference type="NCBI Taxonomy" id="2100421"/>
    <lineage>
        <taxon>Viruses</taxon>
        <taxon>Duplodnaviria</taxon>
        <taxon>Heunggongvirae</taxon>
        <taxon>Uroviricota</taxon>
        <taxon>Caudoviricetes</taxon>
        <taxon>Peduoviridae</taxon>
        <taxon>Maltschvirus</taxon>
        <taxon>Maltschvirus maltsch</taxon>
    </lineage>
</organism>
<evidence type="ECO:0000313" key="2">
    <source>
        <dbReference type="EMBL" id="CAB4163939.1"/>
    </source>
</evidence>
<evidence type="ECO:0000256" key="1">
    <source>
        <dbReference type="SAM" id="MobiDB-lite"/>
    </source>
</evidence>
<evidence type="ECO:0000313" key="4">
    <source>
        <dbReference type="EMBL" id="CAB4186949.1"/>
    </source>
</evidence>
<protein>
    <submittedName>
        <fullName evidence="5">Uncharacterized protein</fullName>
    </submittedName>
</protein>
<dbReference type="EMBL" id="LR796758">
    <property type="protein sequence ID" value="CAB4163939.1"/>
    <property type="molecule type" value="Genomic_DNA"/>
</dbReference>
<accession>A0A6J5T0V2</accession>
<sequence length="391" mass="44438">MVTPEKENIMATNEEKQKLIEILKFTPRTYKISMWGYGGEKVMGTVEREVWDYCMENQVDLSEIAWSDEETAQDEMGLDVTLLPFLPGSWYDCDDMAHTNGVGRDAGTLQIEDENGNVVYERRIEDLNSGNDEPEFSCNDKACIGSKPAGTVVFIGSSNEKGTFFEGKIELKMPFDITKLVLGYDEVDGEELINSVEYNGEDIDNFGGSTDGKSSDFGMYLVKDSNSWETYSPEEKDWGHPPHGSSPSAWEKSETFKFSKVKPTLPGYYSCTWKHFGTTYGLAYWDGEQFGKWEYGKFNPITGESVNWSGYNWDTSSWVHQPPEPVDVSCDNKKCGWVGHGKDRRTDDDYNNYCPECDGTEFTWIDYDPDSAIGRKNRAKYCNGNTRERKN</sequence>